<dbReference type="STRING" id="1441095.AM592_20880"/>
<reference evidence="3" key="1">
    <citation type="submission" date="2015-08" db="EMBL/GenBank/DDBJ databases">
        <title>Genome sequencing project for genomic taxonomy and phylogenomics of Bacillus-like bacteria.</title>
        <authorList>
            <person name="Liu B."/>
            <person name="Wang J."/>
            <person name="Zhu Y."/>
            <person name="Liu G."/>
            <person name="Chen Q."/>
            <person name="Chen Z."/>
            <person name="Lan J."/>
            <person name="Che J."/>
            <person name="Ge C."/>
            <person name="Shi H."/>
            <person name="Pan Z."/>
            <person name="Liu X."/>
        </authorList>
    </citation>
    <scope>NUCLEOTIDE SEQUENCE [LARGE SCALE GENOMIC DNA]</scope>
    <source>
        <strain evidence="3">FJAT-4402</strain>
    </source>
</reference>
<dbReference type="OrthoDB" id="9775296at2"/>
<dbReference type="InterPro" id="IPR036291">
    <property type="entry name" value="NAD(P)-bd_dom_sf"/>
</dbReference>
<evidence type="ECO:0000313" key="3">
    <source>
        <dbReference type="Proteomes" id="UP000067625"/>
    </source>
</evidence>
<dbReference type="AlphaFoldDB" id="A0A0M5JMK9"/>
<dbReference type="EMBL" id="CP012600">
    <property type="protein sequence ID" value="ALC83701.1"/>
    <property type="molecule type" value="Genomic_DNA"/>
</dbReference>
<proteinExistence type="inferred from homology"/>
<dbReference type="Proteomes" id="UP000067625">
    <property type="component" value="Chromosome"/>
</dbReference>
<evidence type="ECO:0000313" key="2">
    <source>
        <dbReference type="EMBL" id="ALC83701.1"/>
    </source>
</evidence>
<dbReference type="Pfam" id="PF00106">
    <property type="entry name" value="adh_short"/>
    <property type="match status" value="1"/>
</dbReference>
<accession>A0A0M5JMK9</accession>
<comment type="similarity">
    <text evidence="1">Belongs to the short-chain dehydrogenases/reductases (SDR) family.</text>
</comment>
<dbReference type="PANTHER" id="PTHR43313:SF1">
    <property type="entry name" value="3BETA-HYDROXYSTEROID DEHYDROGENASE DHS-16"/>
    <property type="match status" value="1"/>
</dbReference>
<dbReference type="SUPFAM" id="SSF51735">
    <property type="entry name" value="NAD(P)-binding Rossmann-fold domains"/>
    <property type="match status" value="1"/>
</dbReference>
<dbReference type="GO" id="GO:0008202">
    <property type="term" value="P:steroid metabolic process"/>
    <property type="evidence" value="ECO:0007669"/>
    <property type="project" value="TreeGrafter"/>
</dbReference>
<dbReference type="GO" id="GO:0016491">
    <property type="term" value="F:oxidoreductase activity"/>
    <property type="evidence" value="ECO:0007669"/>
    <property type="project" value="TreeGrafter"/>
</dbReference>
<dbReference type="PATRIC" id="fig|1441095.3.peg.4622"/>
<dbReference type="Gene3D" id="3.40.50.720">
    <property type="entry name" value="NAD(P)-binding Rossmann-like Domain"/>
    <property type="match status" value="1"/>
</dbReference>
<reference evidence="2 3" key="2">
    <citation type="journal article" date="2016" name="Int. J. Syst. Evol. Microbiol.">
        <title>Bacillus gobiensis sp. nov., isolated from a soil sample.</title>
        <authorList>
            <person name="Liu B."/>
            <person name="Liu G.H."/>
            <person name="Cetin S."/>
            <person name="Schumann P."/>
            <person name="Pan Z.Z."/>
            <person name="Chen Q.Q."/>
        </authorList>
    </citation>
    <scope>NUCLEOTIDE SEQUENCE [LARGE SCALE GENOMIC DNA]</scope>
    <source>
        <strain evidence="2 3">FJAT-4402</strain>
    </source>
</reference>
<dbReference type="PRINTS" id="PR00081">
    <property type="entry name" value="GDHRDH"/>
</dbReference>
<organism evidence="2 3">
    <name type="scientific">Bacillus gobiensis</name>
    <dbReference type="NCBI Taxonomy" id="1441095"/>
    <lineage>
        <taxon>Bacteria</taxon>
        <taxon>Bacillati</taxon>
        <taxon>Bacillota</taxon>
        <taxon>Bacilli</taxon>
        <taxon>Bacillales</taxon>
        <taxon>Bacillaceae</taxon>
        <taxon>Bacillus</taxon>
    </lineage>
</organism>
<dbReference type="PRINTS" id="PR00080">
    <property type="entry name" value="SDRFAMILY"/>
</dbReference>
<dbReference type="PANTHER" id="PTHR43313">
    <property type="entry name" value="SHORT-CHAIN DEHYDROGENASE/REDUCTASE FAMILY 9C"/>
    <property type="match status" value="1"/>
</dbReference>
<name>A0A0M5JMK9_9BACI</name>
<dbReference type="RefSeq" id="WP_053605565.1">
    <property type="nucleotide sequence ID" value="NZ_CP012600.1"/>
</dbReference>
<dbReference type="InterPro" id="IPR002347">
    <property type="entry name" value="SDR_fam"/>
</dbReference>
<sequence length="301" mass="33167">MQSVVVTGVSSGIGWGTAKILIEKGFHVFGSVRKSEDADRLSAEWGEAFTPLFFDVTDEEAVQRGAAVVRDRLQGRTLFGLVNNAGIAVPAPLIHQPISDYRWQIEVNLIGPLIVTQAFAELLGADDQLSGDPGRIVNISSIGGKIAGPFLGAYHASKFGIEGFSETLRRELMIHGIDVIVIGPGSVATAIWDKAEQDDFSSYQNTEYASAMETFRQYMIENGKKGYTAERLGEIVWKALTATNPPVRYGYKAVQRPISNWVIPRLLPKRIVDMFLANNLGLKRKSKEENAHYKKAQNKEV</sequence>
<gene>
    <name evidence="2" type="ORF">AM592_20880</name>
</gene>
<keyword evidence="3" id="KW-1185">Reference proteome</keyword>
<protein>
    <submittedName>
        <fullName evidence="2">Oxidoreductase</fullName>
    </submittedName>
</protein>
<evidence type="ECO:0000256" key="1">
    <source>
        <dbReference type="RuleBase" id="RU000363"/>
    </source>
</evidence>